<dbReference type="EMBL" id="CP113864">
    <property type="protein sequence ID" value="WAM32551.1"/>
    <property type="molecule type" value="Genomic_DNA"/>
</dbReference>
<organism evidence="2 3">
    <name type="scientific">Caldicellulosiruptor naganoensis</name>
    <dbReference type="NCBI Taxonomy" id="29324"/>
    <lineage>
        <taxon>Bacteria</taxon>
        <taxon>Bacillati</taxon>
        <taxon>Bacillota</taxon>
        <taxon>Bacillota incertae sedis</taxon>
        <taxon>Caldicellulosiruptorales</taxon>
        <taxon>Caldicellulosiruptoraceae</taxon>
        <taxon>Caldicellulosiruptor</taxon>
    </lineage>
</organism>
<dbReference type="SUPFAM" id="SSF52218">
    <property type="entry name" value="Flavoproteins"/>
    <property type="match status" value="1"/>
</dbReference>
<proteinExistence type="predicted"/>
<evidence type="ECO:0000313" key="3">
    <source>
        <dbReference type="Proteomes" id="UP001164745"/>
    </source>
</evidence>
<evidence type="ECO:0000313" key="2">
    <source>
        <dbReference type="EMBL" id="WAM32551.1"/>
    </source>
</evidence>
<sequence length="56" mass="6343">MKVIGIISSLRKDGNTQILVESVLEGSKQAGAEIEVYRLNDLKFTWTMLQLKLNCF</sequence>
<gene>
    <name evidence="2" type="ORF">OTJ99_001121</name>
</gene>
<dbReference type="Pfam" id="PF03358">
    <property type="entry name" value="FMN_red"/>
    <property type="match status" value="1"/>
</dbReference>
<dbReference type="InterPro" id="IPR005025">
    <property type="entry name" value="FMN_Rdtase-like_dom"/>
</dbReference>
<dbReference type="InterPro" id="IPR029039">
    <property type="entry name" value="Flavoprotein-like_sf"/>
</dbReference>
<dbReference type="RefSeq" id="WP_235374598.1">
    <property type="nucleotide sequence ID" value="NZ_CP113864.1"/>
</dbReference>
<accession>A0ABY7BNF0</accession>
<evidence type="ECO:0000259" key="1">
    <source>
        <dbReference type="Pfam" id="PF03358"/>
    </source>
</evidence>
<protein>
    <submittedName>
        <fullName evidence="2">NAD(P)H-dependent oxidoreductase</fullName>
    </submittedName>
</protein>
<feature type="domain" description="NADPH-dependent FMN reductase-like" evidence="1">
    <location>
        <begin position="1"/>
        <end position="42"/>
    </location>
</feature>
<reference evidence="2" key="1">
    <citation type="submission" date="2022-12" db="EMBL/GenBank/DDBJ databases">
        <authorList>
            <person name="Bing R.G."/>
            <person name="Willard D.J."/>
            <person name="Manesh M.J.H."/>
            <person name="Laemthong T."/>
            <person name="Crosby J.R."/>
            <person name="Kelly R.M."/>
        </authorList>
    </citation>
    <scope>NUCLEOTIDE SEQUENCE</scope>
    <source>
        <strain evidence="2">DSM 8991</strain>
    </source>
</reference>
<keyword evidence="3" id="KW-1185">Reference proteome</keyword>
<name>A0ABY7BNF0_9FIRM</name>
<dbReference type="Proteomes" id="UP001164745">
    <property type="component" value="Chromosome"/>
</dbReference>
<dbReference type="Gene3D" id="3.40.50.360">
    <property type="match status" value="1"/>
</dbReference>